<feature type="transmembrane region" description="Helical" evidence="1">
    <location>
        <begin position="61"/>
        <end position="80"/>
    </location>
</feature>
<feature type="transmembrane region" description="Helical" evidence="1">
    <location>
        <begin position="29"/>
        <end position="49"/>
    </location>
</feature>
<dbReference type="EMBL" id="HE796683">
    <property type="protein sequence ID" value="CCH01760.1"/>
    <property type="molecule type" value="Genomic_DNA"/>
</dbReference>
<name>I0KCA7_9BACT</name>
<dbReference type="RefSeq" id="WP_015332859.1">
    <property type="nucleotide sequence ID" value="NC_020054.1"/>
</dbReference>
<dbReference type="STRING" id="1166018.FAES_3753"/>
<organism evidence="2 3">
    <name type="scientific">Fibrella aestuarina BUZ 2</name>
    <dbReference type="NCBI Taxonomy" id="1166018"/>
    <lineage>
        <taxon>Bacteria</taxon>
        <taxon>Pseudomonadati</taxon>
        <taxon>Bacteroidota</taxon>
        <taxon>Cytophagia</taxon>
        <taxon>Cytophagales</taxon>
        <taxon>Spirosomataceae</taxon>
        <taxon>Fibrella</taxon>
    </lineage>
</organism>
<evidence type="ECO:0000313" key="2">
    <source>
        <dbReference type="EMBL" id="CCH01760.1"/>
    </source>
</evidence>
<evidence type="ECO:0000313" key="3">
    <source>
        <dbReference type="Proteomes" id="UP000011058"/>
    </source>
</evidence>
<dbReference type="AlphaFoldDB" id="I0KCA7"/>
<gene>
    <name evidence="2" type="ORF">FAES_3753</name>
</gene>
<accession>I0KCA7</accession>
<evidence type="ECO:0008006" key="4">
    <source>
        <dbReference type="Google" id="ProtNLM"/>
    </source>
</evidence>
<keyword evidence="3" id="KW-1185">Reference proteome</keyword>
<proteinExistence type="predicted"/>
<feature type="transmembrane region" description="Helical" evidence="1">
    <location>
        <begin position="358"/>
        <end position="379"/>
    </location>
</feature>
<dbReference type="eggNOG" id="COG4192">
    <property type="taxonomic scope" value="Bacteria"/>
</dbReference>
<feature type="transmembrane region" description="Helical" evidence="1">
    <location>
        <begin position="100"/>
        <end position="123"/>
    </location>
</feature>
<dbReference type="Pfam" id="PF14362">
    <property type="entry name" value="DUF4407"/>
    <property type="match status" value="1"/>
</dbReference>
<sequence length="417" mass="47815">MVGDFFVWCAGTDTNVLSKCENAVRTKHIGMGTLVIIPALLGFISMSYALSTIDKINSNPFLYIFGGLVWGAIIFAFDRFIVSTHKKQQYNSHEFKNITLYIRILFALILGIVISHPIVLLYFDSSIKERIIRDTNNTRFAEELKFQDNYKLLTIKLDTLISIKRCNERLLTAEQSGNKLNLPCGSSSGIPNINGKFPRTREIKNIIDKLDNEINKEKEYITLRLDEFRREKEKSKSEISNNVSFDFLKREITLSQLKKEYAIVGITELLLMIAFVLVDVLPLIFKTFSPFSMYDKILVDDTEILRNININSRKESLQKAYDKISKIYTVSRSLDSTNDYKDFIDNLTQKYNLSKSTITGIILGLFIGLCSYLSGYIDITSKELFSIATVLSIIVSVFSNFVTDFIKFLSKFFKKKE</sequence>
<reference evidence="2 3" key="1">
    <citation type="journal article" date="2012" name="J. Bacteriol.">
        <title>Genome Sequence of Fibrella aestuarina BUZ 2T, a Filamentous Marine Bacterium.</title>
        <authorList>
            <person name="Filippini M."/>
            <person name="Qi W."/>
            <person name="Blom J."/>
            <person name="Goesmann A."/>
            <person name="Smits T.H."/>
            <person name="Bagheri H.C."/>
        </authorList>
    </citation>
    <scope>NUCLEOTIDE SEQUENCE [LARGE SCALE GENOMIC DNA]</scope>
    <source>
        <strain evidence="3">BUZ 2T</strain>
    </source>
</reference>
<dbReference type="InterPro" id="IPR025519">
    <property type="entry name" value="DUF4407"/>
</dbReference>
<feature type="transmembrane region" description="Helical" evidence="1">
    <location>
        <begin position="261"/>
        <end position="285"/>
    </location>
</feature>
<keyword evidence="1" id="KW-1133">Transmembrane helix</keyword>
<evidence type="ECO:0000256" key="1">
    <source>
        <dbReference type="SAM" id="Phobius"/>
    </source>
</evidence>
<dbReference type="KEGG" id="fae:FAES_3753"/>
<dbReference type="Proteomes" id="UP000011058">
    <property type="component" value="Chromosome"/>
</dbReference>
<keyword evidence="1" id="KW-0472">Membrane</keyword>
<keyword evidence="1" id="KW-0812">Transmembrane</keyword>
<feature type="transmembrane region" description="Helical" evidence="1">
    <location>
        <begin position="385"/>
        <end position="406"/>
    </location>
</feature>
<dbReference type="OrthoDB" id="594406at2"/>
<protein>
    <recommendedName>
        <fullName evidence="4">DUF4407 domain-containing protein</fullName>
    </recommendedName>
</protein>
<dbReference type="HOGENOM" id="CLU_046542_0_0_10"/>